<dbReference type="Proteomes" id="UP000000310">
    <property type="component" value="Chromosome"/>
</dbReference>
<organism evidence="3 4">
    <name type="scientific">Pseudopedobacter saltans (strain ATCC 51119 / DSM 12145 / JCM 21818 / CCUG 39354 / LMG 10337 / NBRC 100064 / NCIMB 13643)</name>
    <name type="common">Pedobacter saltans</name>
    <dbReference type="NCBI Taxonomy" id="762903"/>
    <lineage>
        <taxon>Bacteria</taxon>
        <taxon>Pseudomonadati</taxon>
        <taxon>Bacteroidota</taxon>
        <taxon>Sphingobacteriia</taxon>
        <taxon>Sphingobacteriales</taxon>
        <taxon>Sphingobacteriaceae</taxon>
        <taxon>Pseudopedobacter</taxon>
    </lineage>
</organism>
<dbReference type="InterPro" id="IPR026444">
    <property type="entry name" value="Secre_tail"/>
</dbReference>
<evidence type="ECO:0000313" key="3">
    <source>
        <dbReference type="EMBL" id="ADY51988.1"/>
    </source>
</evidence>
<dbReference type="EMBL" id="CP002545">
    <property type="protein sequence ID" value="ADY51988.1"/>
    <property type="molecule type" value="Genomic_DNA"/>
</dbReference>
<evidence type="ECO:0000313" key="4">
    <source>
        <dbReference type="Proteomes" id="UP000000310"/>
    </source>
</evidence>
<dbReference type="KEGG" id="psn:Pedsa_1423"/>
<dbReference type="OrthoDB" id="762277at2"/>
<protein>
    <recommendedName>
        <fullName evidence="2">Secretion system C-terminal sorting domain-containing protein</fullName>
    </recommendedName>
</protein>
<accession>F0S4J7</accession>
<feature type="chain" id="PRO_5003259935" description="Secretion system C-terminal sorting domain-containing protein" evidence="1">
    <location>
        <begin position="19"/>
        <end position="345"/>
    </location>
</feature>
<evidence type="ECO:0000256" key="1">
    <source>
        <dbReference type="SAM" id="SignalP"/>
    </source>
</evidence>
<reference evidence="4" key="2">
    <citation type="submission" date="2011-02" db="EMBL/GenBank/DDBJ databases">
        <title>The complete genome of Pedobacter saltans DSM 12145.</title>
        <authorList>
            <consortium name="US DOE Joint Genome Institute (JGI-PGF)"/>
            <person name="Lucas S."/>
            <person name="Copeland A."/>
            <person name="Lapidus A."/>
            <person name="Bruce D."/>
            <person name="Goodwin L."/>
            <person name="Pitluck S."/>
            <person name="Kyrpides N."/>
            <person name="Mavromatis K."/>
            <person name="Pagani I."/>
            <person name="Ivanova N."/>
            <person name="Ovchinnikova G."/>
            <person name="Lu M."/>
            <person name="Detter J.C."/>
            <person name="Han C."/>
            <person name="Land M."/>
            <person name="Hauser L."/>
            <person name="Markowitz V."/>
            <person name="Cheng J.-F."/>
            <person name="Hugenholtz P."/>
            <person name="Woyke T."/>
            <person name="Wu D."/>
            <person name="Tindall B."/>
            <person name="Pomrenke H.G."/>
            <person name="Brambilla E."/>
            <person name="Klenk H.-P."/>
            <person name="Eisen J.A."/>
        </authorList>
    </citation>
    <scope>NUCLEOTIDE SEQUENCE [LARGE SCALE GENOMIC DNA]</scope>
    <source>
        <strain evidence="4">ATCC 51119 / DSM 12145 / JCM 21818 / LMG 10337 / NBRC 100064 / NCIMB 13643</strain>
    </source>
</reference>
<keyword evidence="1" id="KW-0732">Signal</keyword>
<dbReference type="AlphaFoldDB" id="F0S4J7"/>
<gene>
    <name evidence="3" type="ordered locus">Pedsa_1423</name>
</gene>
<feature type="domain" description="Secretion system C-terminal sorting" evidence="2">
    <location>
        <begin position="263"/>
        <end position="337"/>
    </location>
</feature>
<sequence length="345" mass="40084">MRRLLFIIMLFSVSIAFSQDKVLLNENFTDNKNGWRLWPNSKEFHVDIQNGVLHLEKFNKNFDSRGCLWYAKQITDLNTADDFSLALDAKFVSGGDIFDVLDIQWGVISKGNIQTNSVLYQLNVFLDGSVRLDFFNSKWDNFSRVYIKDKLDQMSFNPREFNKYELIQSAGFIHLKINNVEVYKQYIVPIEGNVIGFQHCMKGAWEIDHLMVIQNNLRLATQKTDFAENLMDNMANIKTVTGEISGYIEDEGMRVFNKDELFIYPNPFVDKFNVNFYLAQKEKVDIYLINVVGELMKKETRVFPAGEVDFTMEAIVPDGIYIVRVVSESDNRLYKKIMRVGANDR</sequence>
<feature type="signal peptide" evidence="1">
    <location>
        <begin position="1"/>
        <end position="18"/>
    </location>
</feature>
<reference evidence="3 4" key="1">
    <citation type="journal article" date="2011" name="Stand. Genomic Sci.">
        <title>Complete genome sequence of the gliding, heparinolytic Pedobacter saltans type strain (113).</title>
        <authorList>
            <person name="Liolios K."/>
            <person name="Sikorski J."/>
            <person name="Lu M."/>
            <person name="Nolan M."/>
            <person name="Lapidus A."/>
            <person name="Lucas S."/>
            <person name="Hammon N."/>
            <person name="Deshpande S."/>
            <person name="Cheng J.F."/>
            <person name="Tapia R."/>
            <person name="Han C."/>
            <person name="Goodwin L."/>
            <person name="Pitluck S."/>
            <person name="Huntemann M."/>
            <person name="Ivanova N."/>
            <person name="Pagani I."/>
            <person name="Mavromatis K."/>
            <person name="Ovchinikova G."/>
            <person name="Pati A."/>
            <person name="Chen A."/>
            <person name="Palaniappan K."/>
            <person name="Land M."/>
            <person name="Hauser L."/>
            <person name="Brambilla E.M."/>
            <person name="Kotsyurbenko O."/>
            <person name="Rohde M."/>
            <person name="Tindall B.J."/>
            <person name="Abt B."/>
            <person name="Goker M."/>
            <person name="Detter J.C."/>
            <person name="Woyke T."/>
            <person name="Bristow J."/>
            <person name="Eisen J.A."/>
            <person name="Markowitz V."/>
            <person name="Hugenholtz P."/>
            <person name="Klenk H.P."/>
            <person name="Kyrpides N.C."/>
        </authorList>
    </citation>
    <scope>NUCLEOTIDE SEQUENCE [LARGE SCALE GENOMIC DNA]</scope>
    <source>
        <strain evidence="4">ATCC 51119 / DSM 12145 / JCM 21818 / LMG 10337 / NBRC 100064 / NCIMB 13643</strain>
    </source>
</reference>
<dbReference type="NCBIfam" id="TIGR04183">
    <property type="entry name" value="Por_Secre_tail"/>
    <property type="match status" value="1"/>
</dbReference>
<dbReference type="STRING" id="762903.Pedsa_1423"/>
<name>F0S4J7_PSESL</name>
<dbReference type="Pfam" id="PF18962">
    <property type="entry name" value="Por_Secre_tail"/>
    <property type="match status" value="1"/>
</dbReference>
<dbReference type="HOGENOM" id="CLU_803788_0_0_10"/>
<evidence type="ECO:0000259" key="2">
    <source>
        <dbReference type="Pfam" id="PF18962"/>
    </source>
</evidence>
<keyword evidence="4" id="KW-1185">Reference proteome</keyword>
<proteinExistence type="predicted"/>
<dbReference type="RefSeq" id="WP_013632487.1">
    <property type="nucleotide sequence ID" value="NC_015177.1"/>
</dbReference>